<proteinExistence type="predicted"/>
<evidence type="ECO:0000313" key="2">
    <source>
        <dbReference type="EMBL" id="KAJ7372484.1"/>
    </source>
</evidence>
<comment type="caution">
    <text evidence="2">The sequence shown here is derived from an EMBL/GenBank/DDBJ whole genome shotgun (WGS) entry which is preliminary data.</text>
</comment>
<dbReference type="AlphaFoldDB" id="A0A9W9Z194"/>
<accession>A0A9W9Z194</accession>
<keyword evidence="3" id="KW-1185">Reference proteome</keyword>
<gene>
    <name evidence="2" type="ORF">OS493_018991</name>
</gene>
<protein>
    <submittedName>
        <fullName evidence="2">Uncharacterized protein</fullName>
    </submittedName>
</protein>
<evidence type="ECO:0000256" key="1">
    <source>
        <dbReference type="SAM" id="MobiDB-lite"/>
    </source>
</evidence>
<sequence length="94" mass="10754">MIERRTQHVTDAEDDSPPYTPVPHDKEKKNGACPISYATKPGSINELLLRNQKKFDFLSVVIVELHQCPQMMENGITYAHLGKTLQVHGILQRW</sequence>
<feature type="region of interest" description="Disordered" evidence="1">
    <location>
        <begin position="1"/>
        <end position="32"/>
    </location>
</feature>
<dbReference type="EMBL" id="MU826836">
    <property type="protein sequence ID" value="KAJ7372484.1"/>
    <property type="molecule type" value="Genomic_DNA"/>
</dbReference>
<name>A0A9W9Z194_9CNID</name>
<feature type="compositionally biased region" description="Basic and acidic residues" evidence="1">
    <location>
        <begin position="1"/>
        <end position="11"/>
    </location>
</feature>
<organism evidence="2 3">
    <name type="scientific">Desmophyllum pertusum</name>
    <dbReference type="NCBI Taxonomy" id="174260"/>
    <lineage>
        <taxon>Eukaryota</taxon>
        <taxon>Metazoa</taxon>
        <taxon>Cnidaria</taxon>
        <taxon>Anthozoa</taxon>
        <taxon>Hexacorallia</taxon>
        <taxon>Scleractinia</taxon>
        <taxon>Caryophylliina</taxon>
        <taxon>Caryophylliidae</taxon>
        <taxon>Desmophyllum</taxon>
    </lineage>
</organism>
<evidence type="ECO:0000313" key="3">
    <source>
        <dbReference type="Proteomes" id="UP001163046"/>
    </source>
</evidence>
<reference evidence="2" key="1">
    <citation type="submission" date="2023-01" db="EMBL/GenBank/DDBJ databases">
        <title>Genome assembly of the deep-sea coral Lophelia pertusa.</title>
        <authorList>
            <person name="Herrera S."/>
            <person name="Cordes E."/>
        </authorList>
    </citation>
    <scope>NUCLEOTIDE SEQUENCE</scope>
    <source>
        <strain evidence="2">USNM1676648</strain>
        <tissue evidence="2">Polyp</tissue>
    </source>
</reference>
<dbReference type="Proteomes" id="UP001163046">
    <property type="component" value="Unassembled WGS sequence"/>
</dbReference>